<dbReference type="InterPro" id="IPR022812">
    <property type="entry name" value="Dynamin"/>
</dbReference>
<feature type="compositionally biased region" description="Polar residues" evidence="1">
    <location>
        <begin position="459"/>
        <end position="468"/>
    </location>
</feature>
<organism evidence="2 3">
    <name type="scientific">Citrus unshiu</name>
    <name type="common">Satsuma mandarin</name>
    <name type="synonym">Citrus nobilis var. unshiu</name>
    <dbReference type="NCBI Taxonomy" id="55188"/>
    <lineage>
        <taxon>Eukaryota</taxon>
        <taxon>Viridiplantae</taxon>
        <taxon>Streptophyta</taxon>
        <taxon>Embryophyta</taxon>
        <taxon>Tracheophyta</taxon>
        <taxon>Spermatophyta</taxon>
        <taxon>Magnoliopsida</taxon>
        <taxon>eudicotyledons</taxon>
        <taxon>Gunneridae</taxon>
        <taxon>Pentapetalae</taxon>
        <taxon>rosids</taxon>
        <taxon>malvids</taxon>
        <taxon>Sapindales</taxon>
        <taxon>Rutaceae</taxon>
        <taxon>Aurantioideae</taxon>
        <taxon>Citrus</taxon>
    </lineage>
</organism>
<feature type="region of interest" description="Disordered" evidence="1">
    <location>
        <begin position="411"/>
        <end position="442"/>
    </location>
</feature>
<dbReference type="GO" id="GO:0005737">
    <property type="term" value="C:cytoplasm"/>
    <property type="evidence" value="ECO:0007669"/>
    <property type="project" value="TreeGrafter"/>
</dbReference>
<comment type="caution">
    <text evidence="2">The sequence shown here is derived from an EMBL/GenBank/DDBJ whole genome shotgun (WGS) entry which is preliminary data.</text>
</comment>
<dbReference type="Gene3D" id="1.20.120.1240">
    <property type="entry name" value="Dynamin, middle domain"/>
    <property type="match status" value="1"/>
</dbReference>
<dbReference type="PANTHER" id="PTHR11566:SF219">
    <property type="entry name" value="DYNAMIN GTPASE"/>
    <property type="match status" value="1"/>
</dbReference>
<evidence type="ECO:0000313" key="3">
    <source>
        <dbReference type="Proteomes" id="UP000236630"/>
    </source>
</evidence>
<dbReference type="GO" id="GO:0008017">
    <property type="term" value="F:microtubule binding"/>
    <property type="evidence" value="ECO:0007669"/>
    <property type="project" value="TreeGrafter"/>
</dbReference>
<sequence>MVQSVEGTRSLSLELCREFEDKFLQHITSGEGSGWKIVASFEGNFPNRIKQLPLDRRFDINNVQRIVLEADGYQPYLISPEKGLRSLIKVKHVHRVLVDIVSAAANATPGLGRYPLFKREVVAIASAALDGFKNEARKMVVALVDMESAFVPPQHFIRLVQRGGILKMFGWMERQRREEEVKTRSSKKANEAEQAIMNWVRCPFPDATSPQTGGQQTGGSLKAMKDKSSQAEKEANEASALKTAGPEGEITADAMVLLLNEKTGKLSLQQKARERHFRVVSLLWIGPGREKFYRLFSFCPQCCCFEAESTADKAEWINKISKVIQAREDLLELLKVVIRCVRVFLMVLFDKMARRPADPEKNFDGCLKKYAVVLCQVEKAKEDMLNQLYSLVSAQSTARIEELLQEDQNVKPFMTTERLPASNWSDGGGAESSPRTSAASGDDWRSAFDAAANGPVSLRSYSRSASNGHSRRYCDPAENGDVRSGSNSGSRRTLNRVPPPPPPTQSGSKYF</sequence>
<keyword evidence="3" id="KW-1185">Reference proteome</keyword>
<reference evidence="2 3" key="1">
    <citation type="journal article" date="2017" name="Front. Genet.">
        <title>Draft sequencing of the heterozygous diploid genome of Satsuma (Citrus unshiu Marc.) using a hybrid assembly approach.</title>
        <authorList>
            <person name="Shimizu T."/>
            <person name="Tanizawa Y."/>
            <person name="Mochizuki T."/>
            <person name="Nagasaki H."/>
            <person name="Yoshioka T."/>
            <person name="Toyoda A."/>
            <person name="Fujiyama A."/>
            <person name="Kaminuma E."/>
            <person name="Nakamura Y."/>
        </authorList>
    </citation>
    <scope>NUCLEOTIDE SEQUENCE [LARGE SCALE GENOMIC DNA]</scope>
    <source>
        <strain evidence="3">cv. Miyagawa wase</strain>
    </source>
</reference>
<feature type="region of interest" description="Disordered" evidence="1">
    <location>
        <begin position="207"/>
        <end position="244"/>
    </location>
</feature>
<gene>
    <name evidence="2" type="ORF">CUMW_254940</name>
</gene>
<evidence type="ECO:0000313" key="2">
    <source>
        <dbReference type="EMBL" id="GAY67229.1"/>
    </source>
</evidence>
<accession>A0A2H5QRJ8</accession>
<dbReference type="AlphaFoldDB" id="A0A2H5QRJ8"/>
<feature type="region of interest" description="Disordered" evidence="1">
    <location>
        <begin position="455"/>
        <end position="511"/>
    </location>
</feature>
<dbReference type="EMBL" id="BDQV01000672">
    <property type="protein sequence ID" value="GAY67229.1"/>
    <property type="molecule type" value="Genomic_DNA"/>
</dbReference>
<dbReference type="PANTHER" id="PTHR11566">
    <property type="entry name" value="DYNAMIN"/>
    <property type="match status" value="1"/>
</dbReference>
<dbReference type="GO" id="GO:0005874">
    <property type="term" value="C:microtubule"/>
    <property type="evidence" value="ECO:0007669"/>
    <property type="project" value="TreeGrafter"/>
</dbReference>
<proteinExistence type="predicted"/>
<feature type="compositionally biased region" description="Basic and acidic residues" evidence="1">
    <location>
        <begin position="223"/>
        <end position="236"/>
    </location>
</feature>
<evidence type="ECO:0008006" key="4">
    <source>
        <dbReference type="Google" id="ProtNLM"/>
    </source>
</evidence>
<name>A0A2H5QRJ8_CITUN</name>
<evidence type="ECO:0000256" key="1">
    <source>
        <dbReference type="SAM" id="MobiDB-lite"/>
    </source>
</evidence>
<dbReference type="Proteomes" id="UP000236630">
    <property type="component" value="Unassembled WGS sequence"/>
</dbReference>
<dbReference type="GO" id="GO:0016020">
    <property type="term" value="C:membrane"/>
    <property type="evidence" value="ECO:0007669"/>
    <property type="project" value="TreeGrafter"/>
</dbReference>
<dbReference type="GO" id="GO:0003924">
    <property type="term" value="F:GTPase activity"/>
    <property type="evidence" value="ECO:0007669"/>
    <property type="project" value="TreeGrafter"/>
</dbReference>
<dbReference type="STRING" id="55188.A0A2H5QRJ8"/>
<protein>
    <recommendedName>
        <fullName evidence="4">Dynamin stalk domain-containing protein</fullName>
    </recommendedName>
</protein>